<protein>
    <recommendedName>
        <fullName evidence="3">F-BAR domain-containing protein</fullName>
    </recommendedName>
</protein>
<dbReference type="InterPro" id="IPR027267">
    <property type="entry name" value="AH/BAR_dom_sf"/>
</dbReference>
<evidence type="ECO:0000313" key="4">
    <source>
        <dbReference type="Ensembl" id="ENSOSIP00000023326.1"/>
    </source>
</evidence>
<dbReference type="GO" id="GO:0030833">
    <property type="term" value="P:regulation of actin filament polymerization"/>
    <property type="evidence" value="ECO:0007669"/>
    <property type="project" value="TreeGrafter"/>
</dbReference>
<dbReference type="Pfam" id="PF00611">
    <property type="entry name" value="FCH"/>
    <property type="match status" value="1"/>
</dbReference>
<dbReference type="PANTHER" id="PTHR15735:SF4">
    <property type="entry name" value="F-BAR AND DOUBLE SH3 DOMAINS PROTEIN 1"/>
    <property type="match status" value="1"/>
</dbReference>
<dbReference type="Gene3D" id="1.20.1270.60">
    <property type="entry name" value="Arfaptin homology (AH) domain/BAR domain"/>
    <property type="match status" value="1"/>
</dbReference>
<keyword evidence="2" id="KW-0175">Coiled coil</keyword>
<dbReference type="Ensembl" id="ENSOSIT00000024629.1">
    <property type="protein sequence ID" value="ENSOSIP00000023326.1"/>
    <property type="gene ID" value="ENSOSIG00000012258.1"/>
</dbReference>
<evidence type="ECO:0000259" key="3">
    <source>
        <dbReference type="PROSITE" id="PS51741"/>
    </source>
</evidence>
<dbReference type="GeneTree" id="ENSGT00510000046732"/>
<reference evidence="4" key="2">
    <citation type="submission" date="2025-09" db="UniProtKB">
        <authorList>
            <consortium name="Ensembl"/>
        </authorList>
    </citation>
    <scope>IDENTIFICATION</scope>
</reference>
<dbReference type="InterPro" id="IPR001060">
    <property type="entry name" value="FCH_dom"/>
</dbReference>
<sequence>SQPNKRKNMNDQQVKLVFSEQLSKLQTKQHQDTELLEEIRSFSKQRAAIEKEYGQVRLQKLFLSTTCSVTGNKRSVFCAWRSLVDATAQIAASRLSAAEQYRNLTGHASRSLHNAKDVRVKRGLERLQRVQGEVLDALRELHGVKKSYHRLIHITDVAREKAADAQIKARKSEHGIFHFKTGIQKMTAKLNARLKECDDRLTEIRNEYLLTVAAVNGHQQHYHSHDLPLIMKVRSLNSSSIRKSPK</sequence>
<dbReference type="GO" id="GO:0031594">
    <property type="term" value="C:neuromuscular junction"/>
    <property type="evidence" value="ECO:0007669"/>
    <property type="project" value="TreeGrafter"/>
</dbReference>
<reference evidence="4" key="1">
    <citation type="submission" date="2025-08" db="UniProtKB">
        <authorList>
            <consortium name="Ensembl"/>
        </authorList>
    </citation>
    <scope>IDENTIFICATION</scope>
</reference>
<dbReference type="AlphaFoldDB" id="A0A8C7Y8L8"/>
<feature type="domain" description="F-BAR" evidence="3">
    <location>
        <begin position="12"/>
        <end position="246"/>
    </location>
</feature>
<dbReference type="SUPFAM" id="SSF103657">
    <property type="entry name" value="BAR/IMD domain-like"/>
    <property type="match status" value="1"/>
</dbReference>
<organism evidence="4 5">
    <name type="scientific">Oryzias sinensis</name>
    <name type="common">Chinese medaka</name>
    <dbReference type="NCBI Taxonomy" id="183150"/>
    <lineage>
        <taxon>Eukaryota</taxon>
        <taxon>Metazoa</taxon>
        <taxon>Chordata</taxon>
        <taxon>Craniata</taxon>
        <taxon>Vertebrata</taxon>
        <taxon>Euteleostomi</taxon>
        <taxon>Actinopterygii</taxon>
        <taxon>Neopterygii</taxon>
        <taxon>Teleostei</taxon>
        <taxon>Neoteleostei</taxon>
        <taxon>Acanthomorphata</taxon>
        <taxon>Ovalentaria</taxon>
        <taxon>Atherinomorphae</taxon>
        <taxon>Beloniformes</taxon>
        <taxon>Adrianichthyidae</taxon>
        <taxon>Oryziinae</taxon>
        <taxon>Oryzias</taxon>
    </lineage>
</organism>
<dbReference type="Proteomes" id="UP000694383">
    <property type="component" value="Unplaced"/>
</dbReference>
<evidence type="ECO:0000256" key="2">
    <source>
        <dbReference type="PROSITE-ProRule" id="PRU01077"/>
    </source>
</evidence>
<keyword evidence="5" id="KW-1185">Reference proteome</keyword>
<evidence type="ECO:0000313" key="5">
    <source>
        <dbReference type="Proteomes" id="UP000694383"/>
    </source>
</evidence>
<dbReference type="PROSITE" id="PS51741">
    <property type="entry name" value="F_BAR"/>
    <property type="match status" value="1"/>
</dbReference>
<dbReference type="PANTHER" id="PTHR15735">
    <property type="entry name" value="FCH AND DOUBLE SH3 DOMAINS PROTEIN"/>
    <property type="match status" value="1"/>
</dbReference>
<accession>A0A8C7Y8L8</accession>
<dbReference type="GO" id="GO:0007274">
    <property type="term" value="P:neuromuscular synaptic transmission"/>
    <property type="evidence" value="ECO:0007669"/>
    <property type="project" value="TreeGrafter"/>
</dbReference>
<keyword evidence="1" id="KW-0446">Lipid-binding</keyword>
<dbReference type="GO" id="GO:0055037">
    <property type="term" value="C:recycling endosome"/>
    <property type="evidence" value="ECO:0007669"/>
    <property type="project" value="TreeGrafter"/>
</dbReference>
<dbReference type="InterPro" id="IPR031160">
    <property type="entry name" value="F_BAR_dom"/>
</dbReference>
<evidence type="ECO:0000256" key="1">
    <source>
        <dbReference type="ARBA" id="ARBA00023121"/>
    </source>
</evidence>
<proteinExistence type="predicted"/>
<dbReference type="GO" id="GO:0008289">
    <property type="term" value="F:lipid binding"/>
    <property type="evidence" value="ECO:0007669"/>
    <property type="project" value="UniProtKB-KW"/>
</dbReference>
<dbReference type="SMART" id="SM00055">
    <property type="entry name" value="FCH"/>
    <property type="match status" value="1"/>
</dbReference>
<name>A0A8C7Y8L8_9TELE</name>